<evidence type="ECO:0000313" key="1">
    <source>
        <dbReference type="EMBL" id="PKR60484.1"/>
    </source>
</evidence>
<dbReference type="Gene3D" id="3.90.550.10">
    <property type="entry name" value="Spore Coat Polysaccharide Biosynthesis Protein SpsA, Chain A"/>
    <property type="match status" value="1"/>
</dbReference>
<dbReference type="CDD" id="cd02518">
    <property type="entry name" value="GT2_SpsF"/>
    <property type="match status" value="1"/>
</dbReference>
<reference evidence="1 2" key="1">
    <citation type="submission" date="2017-09" db="EMBL/GenBank/DDBJ databases">
        <title>Biodiversity and function of Thalassospira species in the particle-attached aromatic-hydrocarbon-degrading consortia from the surface seawater of the China South Sea.</title>
        <authorList>
            <person name="Dong C."/>
            <person name="Lai Q."/>
            <person name="Shao Z."/>
        </authorList>
    </citation>
    <scope>NUCLEOTIDE SEQUENCE [LARGE SCALE GENOMIC DNA]</scope>
    <source>
        <strain evidence="1 2">139Z-12</strain>
    </source>
</reference>
<name>A0A2N3LCG2_9PROT</name>
<comment type="caution">
    <text evidence="1">The sequence shown here is derived from an EMBL/GenBank/DDBJ whole genome shotgun (WGS) entry which is preliminary data.</text>
</comment>
<dbReference type="PANTHER" id="PTHR42866:SF1">
    <property type="entry name" value="SPORE COAT POLYSACCHARIDE BIOSYNTHESIS PROTEIN SPSF"/>
    <property type="match status" value="1"/>
</dbReference>
<organism evidence="1 2">
    <name type="scientific">Thalassospira lohafexi</name>
    <dbReference type="NCBI Taxonomy" id="744227"/>
    <lineage>
        <taxon>Bacteria</taxon>
        <taxon>Pseudomonadati</taxon>
        <taxon>Pseudomonadota</taxon>
        <taxon>Alphaproteobacteria</taxon>
        <taxon>Rhodospirillales</taxon>
        <taxon>Thalassospiraceae</taxon>
        <taxon>Thalassospira</taxon>
    </lineage>
</organism>
<proteinExistence type="predicted"/>
<dbReference type="Pfam" id="PF02348">
    <property type="entry name" value="CTP_transf_3"/>
    <property type="match status" value="1"/>
</dbReference>
<dbReference type="EMBL" id="NXGX01000001">
    <property type="protein sequence ID" value="PKR60484.1"/>
    <property type="molecule type" value="Genomic_DNA"/>
</dbReference>
<gene>
    <name evidence="1" type="ORF">COO92_01345</name>
</gene>
<keyword evidence="2" id="KW-1185">Reference proteome</keyword>
<evidence type="ECO:0000313" key="2">
    <source>
        <dbReference type="Proteomes" id="UP000233332"/>
    </source>
</evidence>
<protein>
    <submittedName>
        <fullName evidence="1">Spore coat biosynthesis protein F</fullName>
    </submittedName>
</protein>
<accession>A0A2N3LCG2</accession>
<dbReference type="SUPFAM" id="SSF53448">
    <property type="entry name" value="Nucleotide-diphospho-sugar transferases"/>
    <property type="match status" value="1"/>
</dbReference>
<dbReference type="PANTHER" id="PTHR42866">
    <property type="entry name" value="3-DEOXY-MANNO-OCTULOSONATE CYTIDYLYLTRANSFERASE"/>
    <property type="match status" value="1"/>
</dbReference>
<dbReference type="AlphaFoldDB" id="A0A2N3LCG2"/>
<dbReference type="Proteomes" id="UP000233332">
    <property type="component" value="Unassembled WGS sequence"/>
</dbReference>
<dbReference type="GO" id="GO:0005829">
    <property type="term" value="C:cytosol"/>
    <property type="evidence" value="ECO:0007669"/>
    <property type="project" value="TreeGrafter"/>
</dbReference>
<sequence>MKTAVTIQARMTSTRLPGKILKPAMGRPLLEFMVERLRRISASDEIILCTTHNDTDDVLVEYAKQWGILCYRGSENDVMSRVLGAAEHYDVETIIETTSDCPLIDPEICNQVYEEYISEEADYCSNVYKRCYPIGMDVQIFSTKILADAFSRTNDPEEREHVSLFIYRHPELYDLRWIEAPEHQFDPKLRLTLDTPEDYQVISRIFESLYPHHPEFTLDDVLNYLSKNQWLRDINNDVQHKWVKY</sequence>
<dbReference type="InterPro" id="IPR029044">
    <property type="entry name" value="Nucleotide-diphossugar_trans"/>
</dbReference>
<dbReference type="InterPro" id="IPR003329">
    <property type="entry name" value="Cytidylyl_trans"/>
</dbReference>